<keyword evidence="3" id="KW-1185">Reference proteome</keyword>
<dbReference type="AlphaFoldDB" id="A0A2G9TPD9"/>
<feature type="chain" id="PRO_5013950355" description="Tyrosinase copper-binding domain-containing protein" evidence="1">
    <location>
        <begin position="23"/>
        <end position="179"/>
    </location>
</feature>
<dbReference type="PANTHER" id="PTHR11474">
    <property type="entry name" value="TYROSINASE FAMILY MEMBER"/>
    <property type="match status" value="1"/>
</dbReference>
<dbReference type="SUPFAM" id="SSF48056">
    <property type="entry name" value="Di-copper centre-containing domain"/>
    <property type="match status" value="1"/>
</dbReference>
<gene>
    <name evidence="2" type="ORF">TELCIR_18718</name>
</gene>
<evidence type="ECO:0000313" key="2">
    <source>
        <dbReference type="EMBL" id="PIO59805.1"/>
    </source>
</evidence>
<evidence type="ECO:0008006" key="4">
    <source>
        <dbReference type="Google" id="ProtNLM"/>
    </source>
</evidence>
<dbReference type="PANTHER" id="PTHR11474:SF21">
    <property type="entry name" value="SHKT DOMAIN-CONTAINING PROTEIN"/>
    <property type="match status" value="1"/>
</dbReference>
<dbReference type="InterPro" id="IPR008922">
    <property type="entry name" value="Di-copper_centre_dom_sf"/>
</dbReference>
<sequence>MPLTNALRLSLFLSSFVSTVNSQGICSSAPTPALRIICSQISAWANNARSVPAVSPNSVRSPGGSGGATASLLATSETARNAFECVDIACLCGFFGGTGGANCVLRNGQRLTRALRKEYRVMTDAERQRYHTAMWTIKGNGDYDTLSRIHSSFQTSPGAHSGPAFLPWHREFIKRQHIK</sequence>
<organism evidence="2 3">
    <name type="scientific">Teladorsagia circumcincta</name>
    <name type="common">Brown stomach worm</name>
    <name type="synonym">Ostertagia circumcincta</name>
    <dbReference type="NCBI Taxonomy" id="45464"/>
    <lineage>
        <taxon>Eukaryota</taxon>
        <taxon>Metazoa</taxon>
        <taxon>Ecdysozoa</taxon>
        <taxon>Nematoda</taxon>
        <taxon>Chromadorea</taxon>
        <taxon>Rhabditida</taxon>
        <taxon>Rhabditina</taxon>
        <taxon>Rhabditomorpha</taxon>
        <taxon>Strongyloidea</taxon>
        <taxon>Trichostrongylidae</taxon>
        <taxon>Teladorsagia</taxon>
    </lineage>
</organism>
<reference evidence="2 3" key="1">
    <citation type="submission" date="2015-09" db="EMBL/GenBank/DDBJ databases">
        <title>Draft genome of the parasitic nematode Teladorsagia circumcincta isolate WARC Sus (inbred).</title>
        <authorList>
            <person name="Mitreva M."/>
        </authorList>
    </citation>
    <scope>NUCLEOTIDE SEQUENCE [LARGE SCALE GENOMIC DNA]</scope>
    <source>
        <strain evidence="2 3">S</strain>
    </source>
</reference>
<dbReference type="OrthoDB" id="6132182at2759"/>
<evidence type="ECO:0000256" key="1">
    <source>
        <dbReference type="SAM" id="SignalP"/>
    </source>
</evidence>
<protein>
    <recommendedName>
        <fullName evidence="4">Tyrosinase copper-binding domain-containing protein</fullName>
    </recommendedName>
</protein>
<keyword evidence="1" id="KW-0732">Signal</keyword>
<proteinExistence type="predicted"/>
<dbReference type="Gene3D" id="1.10.1280.10">
    <property type="entry name" value="Di-copper center containing domain from catechol oxidase"/>
    <property type="match status" value="1"/>
</dbReference>
<feature type="signal peptide" evidence="1">
    <location>
        <begin position="1"/>
        <end position="22"/>
    </location>
</feature>
<evidence type="ECO:0000313" key="3">
    <source>
        <dbReference type="Proteomes" id="UP000230423"/>
    </source>
</evidence>
<dbReference type="EMBL" id="KZ356884">
    <property type="protein sequence ID" value="PIO59805.1"/>
    <property type="molecule type" value="Genomic_DNA"/>
</dbReference>
<accession>A0A2G9TPD9</accession>
<dbReference type="InterPro" id="IPR050316">
    <property type="entry name" value="Tyrosinase/Hemocyanin"/>
</dbReference>
<name>A0A2G9TPD9_TELCI</name>
<dbReference type="Proteomes" id="UP000230423">
    <property type="component" value="Unassembled WGS sequence"/>
</dbReference>